<proteinExistence type="predicted"/>
<dbReference type="AlphaFoldDB" id="A0A0A9YV92"/>
<name>A0A0A9YV92_LYGHE</name>
<dbReference type="EMBL" id="GBHO01006647">
    <property type="protein sequence ID" value="JAG36957.1"/>
    <property type="molecule type" value="Transcribed_RNA"/>
</dbReference>
<dbReference type="Gene3D" id="3.40.190.10">
    <property type="entry name" value="Periplasmic binding protein-like II"/>
    <property type="match status" value="1"/>
</dbReference>
<evidence type="ECO:0000313" key="1">
    <source>
        <dbReference type="EMBL" id="JAG36957.1"/>
    </source>
</evidence>
<reference evidence="1" key="1">
    <citation type="journal article" date="2014" name="PLoS ONE">
        <title>Transcriptome-Based Identification of ABC Transporters in the Western Tarnished Plant Bug Lygus hesperus.</title>
        <authorList>
            <person name="Hull J.J."/>
            <person name="Chaney K."/>
            <person name="Geib S.M."/>
            <person name="Fabrick J.A."/>
            <person name="Brent C.S."/>
            <person name="Walsh D."/>
            <person name="Lavine L.C."/>
        </authorList>
    </citation>
    <scope>NUCLEOTIDE SEQUENCE</scope>
</reference>
<feature type="non-terminal residue" evidence="1">
    <location>
        <position position="1"/>
    </location>
</feature>
<reference evidence="1" key="2">
    <citation type="submission" date="2014-07" db="EMBL/GenBank/DDBJ databases">
        <authorList>
            <person name="Hull J."/>
        </authorList>
    </citation>
    <scope>NUCLEOTIDE SEQUENCE</scope>
</reference>
<organism evidence="1">
    <name type="scientific">Lygus hesperus</name>
    <name type="common">Western plant bug</name>
    <dbReference type="NCBI Taxonomy" id="30085"/>
    <lineage>
        <taxon>Eukaryota</taxon>
        <taxon>Metazoa</taxon>
        <taxon>Ecdysozoa</taxon>
        <taxon>Arthropoda</taxon>
        <taxon>Hexapoda</taxon>
        <taxon>Insecta</taxon>
        <taxon>Pterygota</taxon>
        <taxon>Neoptera</taxon>
        <taxon>Paraneoptera</taxon>
        <taxon>Hemiptera</taxon>
        <taxon>Heteroptera</taxon>
        <taxon>Panheteroptera</taxon>
        <taxon>Cimicomorpha</taxon>
        <taxon>Miridae</taxon>
        <taxon>Mirini</taxon>
        <taxon>Lygus</taxon>
    </lineage>
</organism>
<accession>A0A0A9YV92</accession>
<gene>
    <name evidence="1" type="primary">mltF</name>
    <name evidence="1" type="ORF">CM83_102961</name>
</gene>
<dbReference type="SUPFAM" id="SSF53850">
    <property type="entry name" value="Periplasmic binding protein-like II"/>
    <property type="match status" value="1"/>
</dbReference>
<feature type="non-terminal residue" evidence="1">
    <location>
        <position position="108"/>
    </location>
</feature>
<sequence length="108" mass="11917">HVSAPVRKPHGVQDFNGRTVKVGTFNCTVFSSFDALDEYGQPSRFGGMELTLVKESFDRLNLKLNIVMPTTSDLWGQYDGENWKDGIMGLLTAGEVDVAFCGLWIVSS</sequence>
<protein>
    <submittedName>
        <fullName evidence="1">Membrane-bound lytic murein transglycosylase F</fullName>
    </submittedName>
</protein>